<protein>
    <submittedName>
        <fullName evidence="3">GCK-like protein</fullName>
    </submittedName>
</protein>
<dbReference type="PANTHER" id="PTHR34357">
    <property type="entry name" value="F7A19.14 PROTEIN-RELATED"/>
    <property type="match status" value="1"/>
</dbReference>
<proteinExistence type="predicted"/>
<gene>
    <name evidence="3" type="ORF">Ccrd_016147</name>
</gene>
<feature type="region of interest" description="Disordered" evidence="1">
    <location>
        <begin position="115"/>
        <end position="256"/>
    </location>
</feature>
<dbReference type="EMBL" id="LEKV01001869">
    <property type="protein sequence ID" value="KVI05542.1"/>
    <property type="molecule type" value="Genomic_DNA"/>
</dbReference>
<feature type="compositionally biased region" description="Basic and acidic residues" evidence="1">
    <location>
        <begin position="211"/>
        <end position="229"/>
    </location>
</feature>
<reference evidence="3 4" key="1">
    <citation type="journal article" date="2016" name="Sci. Rep.">
        <title>The genome sequence of the outbreeding globe artichoke constructed de novo incorporating a phase-aware low-pass sequencing strategy of F1 progeny.</title>
        <authorList>
            <person name="Scaglione D."/>
            <person name="Reyes-Chin-Wo S."/>
            <person name="Acquadro A."/>
            <person name="Froenicke L."/>
            <person name="Portis E."/>
            <person name="Beitel C."/>
            <person name="Tirone M."/>
            <person name="Mauro R."/>
            <person name="Lo Monaco A."/>
            <person name="Mauromicale G."/>
            <person name="Faccioli P."/>
            <person name="Cattivelli L."/>
            <person name="Rieseberg L."/>
            <person name="Michelmore R."/>
            <person name="Lanteri S."/>
        </authorList>
    </citation>
    <scope>NUCLEOTIDE SEQUENCE [LARGE SCALE GENOMIC DNA]</scope>
    <source>
        <strain evidence="3">2C</strain>
    </source>
</reference>
<sequence>MSSDKPPTPDAEPTIEVPKTLENENPNQESTDPSLSHKEDVDQEAEEEGECGFCLFMKGGECRETFINWEKCVEEGEKNNEDIVDKCFAATSALKKCMEAHPDYYGVILQAEKDAEQEVSNQLDQEKEHLAAAAAERKIKEHESSENTKNHEENLQKVVDHGEDKEREPTEIVEGSKGNPSGEDHKQQVLGSNEKQEPTESSENRVGILQQEEKQEVDGHGEDKEREVSEDIGGFRENPNGEDEQKVLGSNEEYKNHLKLPKIVKKLATRS</sequence>
<feature type="compositionally biased region" description="Polar residues" evidence="1">
    <location>
        <begin position="23"/>
        <end position="34"/>
    </location>
</feature>
<dbReference type="PANTHER" id="PTHR34357:SF2">
    <property type="entry name" value="F26F24.3-RELATED"/>
    <property type="match status" value="1"/>
</dbReference>
<feature type="compositionally biased region" description="Basic and acidic residues" evidence="1">
    <location>
        <begin position="124"/>
        <end position="170"/>
    </location>
</feature>
<dbReference type="Gramene" id="KVI05542">
    <property type="protein sequence ID" value="KVI05542"/>
    <property type="gene ID" value="Ccrd_016147"/>
</dbReference>
<name>A0A103YAJ3_CYNCS</name>
<dbReference type="Proteomes" id="UP000243975">
    <property type="component" value="Unassembled WGS sequence"/>
</dbReference>
<feature type="compositionally biased region" description="Pro residues" evidence="1">
    <location>
        <begin position="1"/>
        <end position="10"/>
    </location>
</feature>
<evidence type="ECO:0000259" key="2">
    <source>
        <dbReference type="SMART" id="SM01227"/>
    </source>
</evidence>
<keyword evidence="4" id="KW-1185">Reference proteome</keyword>
<organism evidence="3 4">
    <name type="scientific">Cynara cardunculus var. scolymus</name>
    <name type="common">Globe artichoke</name>
    <name type="synonym">Cynara scolymus</name>
    <dbReference type="NCBI Taxonomy" id="59895"/>
    <lineage>
        <taxon>Eukaryota</taxon>
        <taxon>Viridiplantae</taxon>
        <taxon>Streptophyta</taxon>
        <taxon>Embryophyta</taxon>
        <taxon>Tracheophyta</taxon>
        <taxon>Spermatophyta</taxon>
        <taxon>Magnoliopsida</taxon>
        <taxon>eudicotyledons</taxon>
        <taxon>Gunneridae</taxon>
        <taxon>Pentapetalae</taxon>
        <taxon>asterids</taxon>
        <taxon>campanulids</taxon>
        <taxon>Asterales</taxon>
        <taxon>Asteraceae</taxon>
        <taxon>Carduoideae</taxon>
        <taxon>Cardueae</taxon>
        <taxon>Carduinae</taxon>
        <taxon>Cynara</taxon>
    </lineage>
</organism>
<dbReference type="SMART" id="SM01227">
    <property type="entry name" value="GCK"/>
    <property type="match status" value="1"/>
</dbReference>
<dbReference type="InterPro" id="IPR012891">
    <property type="entry name" value="GCK_dom"/>
</dbReference>
<evidence type="ECO:0000256" key="1">
    <source>
        <dbReference type="SAM" id="MobiDB-lite"/>
    </source>
</evidence>
<dbReference type="Pfam" id="PF07802">
    <property type="entry name" value="GCK"/>
    <property type="match status" value="1"/>
</dbReference>
<evidence type="ECO:0000313" key="3">
    <source>
        <dbReference type="EMBL" id="KVI05542.1"/>
    </source>
</evidence>
<dbReference type="Gene3D" id="1.10.287.2900">
    <property type="match status" value="1"/>
</dbReference>
<accession>A0A103YAJ3</accession>
<evidence type="ECO:0000313" key="4">
    <source>
        <dbReference type="Proteomes" id="UP000243975"/>
    </source>
</evidence>
<dbReference type="AlphaFoldDB" id="A0A103YAJ3"/>
<feature type="domain" description="GCK" evidence="2">
    <location>
        <begin position="49"/>
        <end position="123"/>
    </location>
</feature>
<feature type="region of interest" description="Disordered" evidence="1">
    <location>
        <begin position="1"/>
        <end position="44"/>
    </location>
</feature>
<comment type="caution">
    <text evidence="3">The sequence shown here is derived from an EMBL/GenBank/DDBJ whole genome shotgun (WGS) entry which is preliminary data.</text>
</comment>